<evidence type="ECO:0000256" key="4">
    <source>
        <dbReference type="HAMAP-Rule" id="MF_01681"/>
    </source>
</evidence>
<dbReference type="Pfam" id="PF00702">
    <property type="entry name" value="Hydrolase"/>
    <property type="match status" value="1"/>
</dbReference>
<accession>A0A518GFU0</accession>
<keyword evidence="6" id="KW-1185">Reference proteome</keyword>
<keyword evidence="4" id="KW-0479">Metal-binding</keyword>
<dbReference type="KEGG" id="ahel:Q31a_57970"/>
<comment type="similarity">
    <text evidence="4">Belongs to the HAD-like hydrolase superfamily. MasA/MtnC family.</text>
</comment>
<dbReference type="InterPro" id="IPR023214">
    <property type="entry name" value="HAD_sf"/>
</dbReference>
<dbReference type="GO" id="GO:0043874">
    <property type="term" value="F:acireductone synthase activity"/>
    <property type="evidence" value="ECO:0007669"/>
    <property type="project" value="UniProtKB-EC"/>
</dbReference>
<dbReference type="Gene3D" id="1.10.720.60">
    <property type="match status" value="1"/>
</dbReference>
<evidence type="ECO:0000256" key="3">
    <source>
        <dbReference type="ARBA" id="ARBA00023167"/>
    </source>
</evidence>
<comment type="pathway">
    <text evidence="4">Amino-acid biosynthesis; L-methionine biosynthesis via salvage pathway; L-methionine from S-methyl-5-thio-alpha-D-ribose 1-phosphate: step 3/6.</text>
</comment>
<dbReference type="OrthoDB" id="9797416at2"/>
<evidence type="ECO:0000256" key="1">
    <source>
        <dbReference type="ARBA" id="ARBA00022605"/>
    </source>
</evidence>
<dbReference type="GO" id="GO:0043716">
    <property type="term" value="F:2-hydroxy-3-keto-5-methylthiopentenyl-1-phosphate phosphatase activity"/>
    <property type="evidence" value="ECO:0007669"/>
    <property type="project" value="UniProtKB-UniRule"/>
</dbReference>
<comment type="subunit">
    <text evidence="4">Monomer.</text>
</comment>
<keyword evidence="4" id="KW-0460">Magnesium</keyword>
<sequence length="253" mass="26871">MPTSPTNVTGVLLDIEGTTSSISFVHDVMFPFVLDRLDTFLAEHFTRGDVQAACETIAQDAGHASLAAWQAAQSTVSAQATVSAQELVAQEVRKLMANDVKATGLKALQGLIWQVGFQAGELTAHVYPDVLPAIETWRAGGLDVRIYSSGSIAAQKLFFGHLEDAGNCLHLFSGHYDTTFGGKKEADSYRRIAADWGKPLEEILFVTDIAEEATAAIAAGAQVAASVRPGNASLPPDLNVPLITSFAELSLLT</sequence>
<comment type="cofactor">
    <cofactor evidence="4">
        <name>Mg(2+)</name>
        <dbReference type="ChEBI" id="CHEBI:18420"/>
    </cofactor>
    <text evidence="4">Binds 1 Mg(2+) ion per subunit.</text>
</comment>
<keyword evidence="3 4" id="KW-0486">Methionine biosynthesis</keyword>
<dbReference type="UniPathway" id="UPA00904">
    <property type="reaction ID" value="UER00876"/>
</dbReference>
<dbReference type="PANTHER" id="PTHR20371:SF1">
    <property type="entry name" value="ENOLASE-PHOSPHATASE E1"/>
    <property type="match status" value="1"/>
</dbReference>
<dbReference type="EC" id="3.1.3.77" evidence="4"/>
<keyword evidence="1 4" id="KW-0028">Amino-acid biosynthesis</keyword>
<proteinExistence type="inferred from homology"/>
<dbReference type="EMBL" id="CP036298">
    <property type="protein sequence ID" value="QDV27408.1"/>
    <property type="molecule type" value="Genomic_DNA"/>
</dbReference>
<dbReference type="AlphaFoldDB" id="A0A518GFU0"/>
<name>A0A518GFU0_9BACT</name>
<dbReference type="SFLD" id="SFLDS00003">
    <property type="entry name" value="Haloacid_Dehalogenase"/>
    <property type="match status" value="1"/>
</dbReference>
<dbReference type="GO" id="GO:0019509">
    <property type="term" value="P:L-methionine salvage from methylthioadenosine"/>
    <property type="evidence" value="ECO:0007669"/>
    <property type="project" value="UniProtKB-UniRule"/>
</dbReference>
<dbReference type="GO" id="GO:0043715">
    <property type="term" value="F:2,3-diketo-5-methylthiopentyl-1-phosphate enolase activity"/>
    <property type="evidence" value="ECO:0007669"/>
    <property type="project" value="UniProtKB-UniRule"/>
</dbReference>
<dbReference type="SFLD" id="SFLDG01133">
    <property type="entry name" value="C1.5.4:_Enolase-phosphatase_Li"/>
    <property type="match status" value="1"/>
</dbReference>
<dbReference type="SUPFAM" id="SSF56784">
    <property type="entry name" value="HAD-like"/>
    <property type="match status" value="1"/>
</dbReference>
<reference evidence="5 6" key="1">
    <citation type="submission" date="2019-02" db="EMBL/GenBank/DDBJ databases">
        <title>Deep-cultivation of Planctomycetes and their phenomic and genomic characterization uncovers novel biology.</title>
        <authorList>
            <person name="Wiegand S."/>
            <person name="Jogler M."/>
            <person name="Boedeker C."/>
            <person name="Pinto D."/>
            <person name="Vollmers J."/>
            <person name="Rivas-Marin E."/>
            <person name="Kohn T."/>
            <person name="Peeters S.H."/>
            <person name="Heuer A."/>
            <person name="Rast P."/>
            <person name="Oberbeckmann S."/>
            <person name="Bunk B."/>
            <person name="Jeske O."/>
            <person name="Meyerdierks A."/>
            <person name="Storesund J.E."/>
            <person name="Kallscheuer N."/>
            <person name="Luecker S."/>
            <person name="Lage O.M."/>
            <person name="Pohl T."/>
            <person name="Merkel B.J."/>
            <person name="Hornburger P."/>
            <person name="Mueller R.-W."/>
            <person name="Bruemmer F."/>
            <person name="Labrenz M."/>
            <person name="Spormann A.M."/>
            <person name="Op den Camp H."/>
            <person name="Overmann J."/>
            <person name="Amann R."/>
            <person name="Jetten M.S.M."/>
            <person name="Mascher T."/>
            <person name="Medema M.H."/>
            <person name="Devos D.P."/>
            <person name="Kaster A.-K."/>
            <person name="Ovreas L."/>
            <person name="Rohde M."/>
            <person name="Galperin M.Y."/>
            <person name="Jogler C."/>
        </authorList>
    </citation>
    <scope>NUCLEOTIDE SEQUENCE [LARGE SCALE GENOMIC DNA]</scope>
    <source>
        <strain evidence="5 6">Q31a</strain>
    </source>
</reference>
<gene>
    <name evidence="4 5" type="primary">mtnC</name>
    <name evidence="5" type="ORF">Q31a_57970</name>
</gene>
<comment type="catalytic activity">
    <reaction evidence="4">
        <text>5-methylsulfanyl-2,3-dioxopentyl phosphate + H2O = 1,2-dihydroxy-5-(methylsulfanyl)pent-1-en-3-one + phosphate</text>
        <dbReference type="Rhea" id="RHEA:21700"/>
        <dbReference type="ChEBI" id="CHEBI:15377"/>
        <dbReference type="ChEBI" id="CHEBI:43474"/>
        <dbReference type="ChEBI" id="CHEBI:49252"/>
        <dbReference type="ChEBI" id="CHEBI:58828"/>
        <dbReference type="EC" id="3.1.3.77"/>
    </reaction>
</comment>
<organism evidence="5 6">
    <name type="scientific">Aureliella helgolandensis</name>
    <dbReference type="NCBI Taxonomy" id="2527968"/>
    <lineage>
        <taxon>Bacteria</taxon>
        <taxon>Pseudomonadati</taxon>
        <taxon>Planctomycetota</taxon>
        <taxon>Planctomycetia</taxon>
        <taxon>Pirellulales</taxon>
        <taxon>Pirellulaceae</taxon>
        <taxon>Aureliella</taxon>
    </lineage>
</organism>
<dbReference type="RefSeq" id="WP_145084759.1">
    <property type="nucleotide sequence ID" value="NZ_CP036298.1"/>
</dbReference>
<dbReference type="InterPro" id="IPR023943">
    <property type="entry name" value="Enolase-ppase_E1"/>
</dbReference>
<dbReference type="HAMAP" id="MF_01681">
    <property type="entry name" value="Salvage_MtnC"/>
    <property type="match status" value="1"/>
</dbReference>
<dbReference type="GO" id="GO:0000287">
    <property type="term" value="F:magnesium ion binding"/>
    <property type="evidence" value="ECO:0007669"/>
    <property type="project" value="UniProtKB-UniRule"/>
</dbReference>
<dbReference type="PANTHER" id="PTHR20371">
    <property type="entry name" value="ENOLASE-PHOSPHATASE E1"/>
    <property type="match status" value="1"/>
</dbReference>
<evidence type="ECO:0000256" key="2">
    <source>
        <dbReference type="ARBA" id="ARBA00022801"/>
    </source>
</evidence>
<comment type="pathway">
    <text evidence="4">Amino-acid biosynthesis; L-methionine biosynthesis via salvage pathway; L-methionine from S-methyl-5-thio-alpha-D-ribose 1-phosphate: step 4/6.</text>
</comment>
<dbReference type="Proteomes" id="UP000318017">
    <property type="component" value="Chromosome"/>
</dbReference>
<dbReference type="Gene3D" id="3.40.50.1000">
    <property type="entry name" value="HAD superfamily/HAD-like"/>
    <property type="match status" value="1"/>
</dbReference>
<comment type="function">
    <text evidence="4">Bifunctional enzyme that catalyzes the enolization of 2,3-diketo-5-methylthiopentyl-1-phosphate (DK-MTP-1-P) into the intermediate 2-hydroxy-3-keto-5-methylthiopentenyl-1-phosphate (HK-MTPenyl-1-P), which is then dephosphorylated to form the acireductone 1,2-dihydroxy-3-keto-5-methylthiopentene (DHK-MTPene).</text>
</comment>
<evidence type="ECO:0000313" key="5">
    <source>
        <dbReference type="EMBL" id="QDV27408.1"/>
    </source>
</evidence>
<dbReference type="NCBIfam" id="TIGR01691">
    <property type="entry name" value="enolase-ppase"/>
    <property type="match status" value="1"/>
</dbReference>
<dbReference type="InterPro" id="IPR036412">
    <property type="entry name" value="HAD-like_sf"/>
</dbReference>
<keyword evidence="2 4" id="KW-0378">Hydrolase</keyword>
<protein>
    <recommendedName>
        <fullName evidence="4">Enolase-phosphatase E1</fullName>
        <ecNumber evidence="4">3.1.3.77</ecNumber>
    </recommendedName>
    <alternativeName>
        <fullName evidence="4">2,3-diketo-5-methylthio-1-phosphopentane phosphatase</fullName>
    </alternativeName>
</protein>
<dbReference type="CDD" id="cd01629">
    <property type="entry name" value="HAD_EP"/>
    <property type="match status" value="1"/>
</dbReference>
<evidence type="ECO:0000313" key="6">
    <source>
        <dbReference type="Proteomes" id="UP000318017"/>
    </source>
</evidence>
<dbReference type="SFLD" id="SFLDG01129">
    <property type="entry name" value="C1.5:_HAD__Beta-PGM__Phosphata"/>
    <property type="match status" value="1"/>
</dbReference>
<dbReference type="SFLD" id="SFLDF00044">
    <property type="entry name" value="enolase-phosphatase"/>
    <property type="match status" value="1"/>
</dbReference>